<evidence type="ECO:0000256" key="1">
    <source>
        <dbReference type="ARBA" id="ARBA00022729"/>
    </source>
</evidence>
<name>A0A518HIQ4_9BACT</name>
<protein>
    <submittedName>
        <fullName evidence="3">Periplasmic protein</fullName>
    </submittedName>
</protein>
<evidence type="ECO:0000259" key="2">
    <source>
        <dbReference type="PROSITE" id="PS50914"/>
    </source>
</evidence>
<dbReference type="PANTHER" id="PTHR34606">
    <property type="entry name" value="BON DOMAIN-CONTAINING PROTEIN"/>
    <property type="match status" value="1"/>
</dbReference>
<accession>A0A518HIQ4</accession>
<evidence type="ECO:0000313" key="3">
    <source>
        <dbReference type="EMBL" id="QDV40726.1"/>
    </source>
</evidence>
<dbReference type="InterPro" id="IPR007055">
    <property type="entry name" value="BON_dom"/>
</dbReference>
<dbReference type="OrthoDB" id="870892at2"/>
<dbReference type="PROSITE" id="PS50914">
    <property type="entry name" value="BON"/>
    <property type="match status" value="3"/>
</dbReference>
<reference evidence="3 4" key="1">
    <citation type="submission" date="2019-03" db="EMBL/GenBank/DDBJ databases">
        <title>Deep-cultivation of Planctomycetes and their phenomic and genomic characterization uncovers novel biology.</title>
        <authorList>
            <person name="Wiegand S."/>
            <person name="Jogler M."/>
            <person name="Boedeker C."/>
            <person name="Pinto D."/>
            <person name="Vollmers J."/>
            <person name="Rivas-Marin E."/>
            <person name="Kohn T."/>
            <person name="Peeters S.H."/>
            <person name="Heuer A."/>
            <person name="Rast P."/>
            <person name="Oberbeckmann S."/>
            <person name="Bunk B."/>
            <person name="Jeske O."/>
            <person name="Meyerdierks A."/>
            <person name="Storesund J.E."/>
            <person name="Kallscheuer N."/>
            <person name="Luecker S."/>
            <person name="Lage O.M."/>
            <person name="Pohl T."/>
            <person name="Merkel B.J."/>
            <person name="Hornburger P."/>
            <person name="Mueller R.-W."/>
            <person name="Bruemmer F."/>
            <person name="Labrenz M."/>
            <person name="Spormann A.M."/>
            <person name="Op den Camp H."/>
            <person name="Overmann J."/>
            <person name="Amann R."/>
            <person name="Jetten M.S.M."/>
            <person name="Mascher T."/>
            <person name="Medema M.H."/>
            <person name="Devos D.P."/>
            <person name="Kaster A.-K."/>
            <person name="Ovreas L."/>
            <person name="Rohde M."/>
            <person name="Galperin M.Y."/>
            <person name="Jogler C."/>
        </authorList>
    </citation>
    <scope>NUCLEOTIDE SEQUENCE [LARGE SCALE GENOMIC DNA]</scope>
    <source>
        <strain evidence="3 4">Enr13</strain>
    </source>
</reference>
<dbReference type="Gene3D" id="3.30.1340.30">
    <property type="match status" value="3"/>
</dbReference>
<gene>
    <name evidence="3" type="ORF">Enr13x_05620</name>
</gene>
<dbReference type="InterPro" id="IPR014004">
    <property type="entry name" value="Transpt-assoc_nodulatn_dom_bac"/>
</dbReference>
<sequence>MGIMKRTIEMKTDAHLQRDVLDELDWEPSVDAAQIGVTAKDGVVTLAGHVPVYSVKHKAEEVTKRIYGVRAVANEIEVRPSDASVLDDQQIAAAAVHALQWDSEVPDRNIQIAVEDGWIKAEGAVEYHYQKDAVDRVLRHLRGARGIKNEIGVVSPRTISAIKSAIEAAFKRSSLLNSKTLAVEVEDSKVTITGDVHSLSELAEVERTAWSTGGVREVRNCVTITPWGSGPAEEWGY</sequence>
<dbReference type="Proteomes" id="UP000319004">
    <property type="component" value="Chromosome"/>
</dbReference>
<dbReference type="SMART" id="SM00749">
    <property type="entry name" value="BON"/>
    <property type="match status" value="2"/>
</dbReference>
<keyword evidence="1" id="KW-0732">Signal</keyword>
<dbReference type="InterPro" id="IPR051686">
    <property type="entry name" value="Lipoprotein_DolP"/>
</dbReference>
<dbReference type="AlphaFoldDB" id="A0A518HIQ4"/>
<organism evidence="3 4">
    <name type="scientific">Stieleria neptunia</name>
    <dbReference type="NCBI Taxonomy" id="2527979"/>
    <lineage>
        <taxon>Bacteria</taxon>
        <taxon>Pseudomonadati</taxon>
        <taxon>Planctomycetota</taxon>
        <taxon>Planctomycetia</taxon>
        <taxon>Pirellulales</taxon>
        <taxon>Pirellulaceae</taxon>
        <taxon>Stieleria</taxon>
    </lineage>
</organism>
<dbReference type="EMBL" id="CP037423">
    <property type="protein sequence ID" value="QDV40726.1"/>
    <property type="molecule type" value="Genomic_DNA"/>
</dbReference>
<proteinExistence type="predicted"/>
<evidence type="ECO:0000313" key="4">
    <source>
        <dbReference type="Proteomes" id="UP000319004"/>
    </source>
</evidence>
<dbReference type="Pfam" id="PF04972">
    <property type="entry name" value="BON"/>
    <property type="match status" value="3"/>
</dbReference>
<feature type="domain" description="BON" evidence="2">
    <location>
        <begin position="87"/>
        <end position="155"/>
    </location>
</feature>
<feature type="domain" description="BON" evidence="2">
    <location>
        <begin position="12"/>
        <end position="80"/>
    </location>
</feature>
<dbReference type="PANTHER" id="PTHR34606:SF4">
    <property type="entry name" value="OUTER MEMBRANE LIPOPROTEIN DOLP"/>
    <property type="match status" value="1"/>
</dbReference>
<keyword evidence="4" id="KW-1185">Reference proteome</keyword>
<dbReference type="KEGG" id="snep:Enr13x_05620"/>
<feature type="domain" description="BON" evidence="2">
    <location>
        <begin position="158"/>
        <end position="226"/>
    </location>
</feature>